<dbReference type="Proteomes" id="UP000610760">
    <property type="component" value="Unassembled WGS sequence"/>
</dbReference>
<gene>
    <name evidence="1" type="ORF">H8710_01470</name>
</gene>
<comment type="caution">
    <text evidence="1">The sequence shown here is derived from an EMBL/GenBank/DDBJ whole genome shotgun (WGS) entry which is preliminary data.</text>
</comment>
<name>A0A926E3A2_9FIRM</name>
<dbReference type="AlphaFoldDB" id="A0A926E3A2"/>
<dbReference type="EMBL" id="JACRSV010000001">
    <property type="protein sequence ID" value="MBC8558730.1"/>
    <property type="molecule type" value="Genomic_DNA"/>
</dbReference>
<protein>
    <submittedName>
        <fullName evidence="1">Uncharacterized protein</fullName>
    </submittedName>
</protein>
<evidence type="ECO:0000313" key="1">
    <source>
        <dbReference type="EMBL" id="MBC8558730.1"/>
    </source>
</evidence>
<accession>A0A926E3A2</accession>
<proteinExistence type="predicted"/>
<organism evidence="1 2">
    <name type="scientific">Fumia xinanensis</name>
    <dbReference type="NCBI Taxonomy" id="2763659"/>
    <lineage>
        <taxon>Bacteria</taxon>
        <taxon>Bacillati</taxon>
        <taxon>Bacillota</taxon>
        <taxon>Clostridia</taxon>
        <taxon>Eubacteriales</taxon>
        <taxon>Oscillospiraceae</taxon>
        <taxon>Fumia</taxon>
    </lineage>
</organism>
<sequence length="240" mass="28190">MEKMKSLLIARSVPITDFLSIYIPTVGEILSSDDREYYQMVTTLTSSPYDLMVQLDDMGIDYEQITDFELFMLLFQSLQNKDLSLIFPGLDPSLLKPAKNNENGQIVLWDAENGIVIDELIYNEICDALRKIHFTEKPKYKAGNKEAKEFLIERTRLKQKRQAKKPYRSFLEDLVVAMVNTEEFKYNYEQTMDLTIYQFNASVRQIQRKINYNHVMSGCYFGTVDIKKIDQRELNWLTQE</sequence>
<keyword evidence="2" id="KW-1185">Reference proteome</keyword>
<evidence type="ECO:0000313" key="2">
    <source>
        <dbReference type="Proteomes" id="UP000610760"/>
    </source>
</evidence>
<dbReference type="RefSeq" id="WP_249293615.1">
    <property type="nucleotide sequence ID" value="NZ_JACRSV010000001.1"/>
</dbReference>
<reference evidence="1" key="1">
    <citation type="submission" date="2020-08" db="EMBL/GenBank/DDBJ databases">
        <title>Genome public.</title>
        <authorList>
            <person name="Liu C."/>
            <person name="Sun Q."/>
        </authorList>
    </citation>
    <scope>NUCLEOTIDE SEQUENCE</scope>
    <source>
        <strain evidence="1">NSJ-33</strain>
    </source>
</reference>